<dbReference type="Proteomes" id="UP000092444">
    <property type="component" value="Unassembled WGS sequence"/>
</dbReference>
<sequence>MLAEPRQKRSYLLTPRGQPLYEDENRFGSRMLEKMGWSKGKGLGVNEDGTQDFVRLRYKQDSKGLGFQDRDDQWTQHEDSFDGLLKSLNDGNLNCEKISETEIPKINSVFQGNRESMETAADTSKKFKEKTSGMSLEERSRKSKARVHYKKFTKGKDLTQYSEKDLANIFGKTFTEEKKVTNQGDIKTPSLVDNYFRSKEIVYEINPFNTAPNQEIIEGNINKENMRKKKVKKESARLSKEKEILKSKDKKKLVCDNVADNSEAFKALAVKTSTLMIDEDSSKPSSKKKSVKPVSKLSDTEADNSNLTKICIEAAAADITRVKRKKTAIGIQGADKAVKKKPNKREGHAVHEGVENNADARKVHVLDDGRNELEMENSDPSKPSSKKKLAQPISKSNDRETDDSNLTKGSIEDVATDITRAKKKKKSSKRKVHVGDEAVEIHALSDVRDELQVFKQFGAEKSVLAADVDSPKPLPKKKTVKSAIKSSDGEADSSNLTKIDIEAVPTEASRLKRKNAAIGCPETDKVAKKKTNKRKRDGVHETVEDDADTRKVRVLDNIGNELEMFKQFDSKNCVLTDDAGSSKASSKKEIVNLVIKSNDIETGDSNLTKVDLETMPADINRVKRKAKGVHECNKAGKKKGHAVGEIVENNADTGEVRAVNEDIVDTWTSPTEEGCNKTKNKEKNPKKQKKELLVENEENGNPSKPQHQSESEINLDSLIVQNCAANTCLDESEKLSFKRSSLKSLRLKHEKSNYYEISSFCAEKFRNADIQKFPGSSLSQVEGYSLNADTILDVQDKRNDEERITNLWKCTLDKYNQLEKPKKTYQGYVKQVIQAKIHKQKRPKLYTKSWKRKSAFQPI</sequence>
<dbReference type="AlphaFoldDB" id="A0A1B0G5T6"/>
<feature type="compositionally biased region" description="Basic and acidic residues" evidence="2">
    <location>
        <begin position="674"/>
        <end position="688"/>
    </location>
</feature>
<feature type="coiled-coil region" evidence="1">
    <location>
        <begin position="221"/>
        <end position="248"/>
    </location>
</feature>
<feature type="region of interest" description="Disordered" evidence="2">
    <location>
        <begin position="323"/>
        <end position="438"/>
    </location>
</feature>
<accession>A0A1B0G5T6</accession>
<feature type="region of interest" description="Disordered" evidence="2">
    <location>
        <begin position="469"/>
        <end position="492"/>
    </location>
</feature>
<feature type="compositionally biased region" description="Basic residues" evidence="2">
    <location>
        <begin position="421"/>
        <end position="432"/>
    </location>
</feature>
<dbReference type="PROSITE" id="PS50174">
    <property type="entry name" value="G_PATCH"/>
    <property type="match status" value="1"/>
</dbReference>
<dbReference type="EnsemblMetazoa" id="GMOY008681-RA">
    <property type="protein sequence ID" value="GMOY008681-PA"/>
    <property type="gene ID" value="GMOY008681"/>
</dbReference>
<dbReference type="EMBL" id="CCAG010015438">
    <property type="status" value="NOT_ANNOTATED_CDS"/>
    <property type="molecule type" value="Genomic_DNA"/>
</dbReference>
<feature type="compositionally biased region" description="Basic residues" evidence="2">
    <location>
        <begin position="527"/>
        <end position="537"/>
    </location>
</feature>
<evidence type="ECO:0000313" key="4">
    <source>
        <dbReference type="EnsemblMetazoa" id="GMOY008681-PA"/>
    </source>
</evidence>
<organism evidence="4 5">
    <name type="scientific">Glossina morsitans morsitans</name>
    <name type="common">Savannah tsetse fly</name>
    <dbReference type="NCBI Taxonomy" id="37546"/>
    <lineage>
        <taxon>Eukaryota</taxon>
        <taxon>Metazoa</taxon>
        <taxon>Ecdysozoa</taxon>
        <taxon>Arthropoda</taxon>
        <taxon>Hexapoda</taxon>
        <taxon>Insecta</taxon>
        <taxon>Pterygota</taxon>
        <taxon>Neoptera</taxon>
        <taxon>Endopterygota</taxon>
        <taxon>Diptera</taxon>
        <taxon>Brachycera</taxon>
        <taxon>Muscomorpha</taxon>
        <taxon>Hippoboscoidea</taxon>
        <taxon>Glossinidae</taxon>
        <taxon>Glossina</taxon>
    </lineage>
</organism>
<evidence type="ECO:0000313" key="5">
    <source>
        <dbReference type="Proteomes" id="UP000092444"/>
    </source>
</evidence>
<feature type="compositionally biased region" description="Basic and acidic residues" evidence="2">
    <location>
        <begin position="123"/>
        <end position="140"/>
    </location>
</feature>
<feature type="compositionally biased region" description="Basic and acidic residues" evidence="2">
    <location>
        <begin position="344"/>
        <end position="373"/>
    </location>
</feature>
<protein>
    <recommendedName>
        <fullName evidence="3">G-patch domain-containing protein</fullName>
    </recommendedName>
</protein>
<evidence type="ECO:0000259" key="3">
    <source>
        <dbReference type="PROSITE" id="PS50174"/>
    </source>
</evidence>
<feature type="region of interest" description="Disordered" evidence="2">
    <location>
        <begin position="510"/>
        <end position="548"/>
    </location>
</feature>
<name>A0A1B0G5T6_GLOMM</name>
<feature type="region of interest" description="Disordered" evidence="2">
    <location>
        <begin position="119"/>
        <end position="140"/>
    </location>
</feature>
<dbReference type="Pfam" id="PF01585">
    <property type="entry name" value="G-patch"/>
    <property type="match status" value="1"/>
</dbReference>
<dbReference type="GO" id="GO:0010521">
    <property type="term" value="F:telomerase inhibitor activity"/>
    <property type="evidence" value="ECO:0007669"/>
    <property type="project" value="TreeGrafter"/>
</dbReference>
<proteinExistence type="predicted"/>
<evidence type="ECO:0000256" key="2">
    <source>
        <dbReference type="SAM" id="MobiDB-lite"/>
    </source>
</evidence>
<dbReference type="GO" id="GO:0003676">
    <property type="term" value="F:nucleic acid binding"/>
    <property type="evidence" value="ECO:0007669"/>
    <property type="project" value="InterPro"/>
</dbReference>
<dbReference type="GO" id="GO:0005730">
    <property type="term" value="C:nucleolus"/>
    <property type="evidence" value="ECO:0007669"/>
    <property type="project" value="TreeGrafter"/>
</dbReference>
<dbReference type="STRING" id="37546.A0A1B0G5T6"/>
<dbReference type="InterPro" id="IPR050656">
    <property type="entry name" value="PINX1"/>
</dbReference>
<dbReference type="PANTHER" id="PTHR23149:SF27">
    <property type="entry name" value="PIN2_TERF1-INTERACTING TELOMERASE INHIBITOR 1"/>
    <property type="match status" value="1"/>
</dbReference>
<feature type="domain" description="G-patch" evidence="3">
    <location>
        <begin position="24"/>
        <end position="70"/>
    </location>
</feature>
<evidence type="ECO:0000256" key="1">
    <source>
        <dbReference type="SAM" id="Coils"/>
    </source>
</evidence>
<dbReference type="SMART" id="SM00443">
    <property type="entry name" value="G_patch"/>
    <property type="match status" value="1"/>
</dbReference>
<keyword evidence="5" id="KW-1185">Reference proteome</keyword>
<feature type="compositionally biased region" description="Basic and acidic residues" evidence="2">
    <location>
        <begin position="538"/>
        <end position="548"/>
    </location>
</feature>
<feature type="region of interest" description="Disordered" evidence="2">
    <location>
        <begin position="667"/>
        <end position="688"/>
    </location>
</feature>
<keyword evidence="1" id="KW-0175">Coiled coil</keyword>
<feature type="region of interest" description="Disordered" evidence="2">
    <location>
        <begin position="278"/>
        <end position="302"/>
    </location>
</feature>
<reference evidence="4" key="1">
    <citation type="submission" date="2020-05" db="UniProtKB">
        <authorList>
            <consortium name="EnsemblMetazoa"/>
        </authorList>
    </citation>
    <scope>IDENTIFICATION</scope>
    <source>
        <strain evidence="4">Yale</strain>
    </source>
</reference>
<dbReference type="PANTHER" id="PTHR23149">
    <property type="entry name" value="G PATCH DOMAIN CONTAINING PROTEIN"/>
    <property type="match status" value="1"/>
</dbReference>
<dbReference type="InterPro" id="IPR000467">
    <property type="entry name" value="G_patch_dom"/>
</dbReference>